<evidence type="ECO:0000256" key="5">
    <source>
        <dbReference type="ARBA" id="ARBA00023237"/>
    </source>
</evidence>
<keyword evidence="6" id="KW-0732">Signal</keyword>
<dbReference type="Proteomes" id="UP000019591">
    <property type="component" value="Chromosome"/>
</dbReference>
<dbReference type="Gene3D" id="1.20.1600.10">
    <property type="entry name" value="Outer membrane efflux proteins (OEP)"/>
    <property type="match status" value="2"/>
</dbReference>
<evidence type="ECO:0000313" key="7">
    <source>
        <dbReference type="EMBL" id="AHM55670.1"/>
    </source>
</evidence>
<evidence type="ECO:0000256" key="1">
    <source>
        <dbReference type="ARBA" id="ARBA00004442"/>
    </source>
</evidence>
<accession>W8T4E1</accession>
<comment type="subcellular location">
    <subcellularLocation>
        <location evidence="1">Cell outer membrane</location>
    </subcellularLocation>
</comment>
<dbReference type="eggNOG" id="COG1538">
    <property type="taxonomic scope" value="Bacteria"/>
</dbReference>
<dbReference type="OrthoDB" id="1806048at2"/>
<evidence type="ECO:0000313" key="8">
    <source>
        <dbReference type="Proteomes" id="UP000019591"/>
    </source>
</evidence>
<evidence type="ECO:0000256" key="3">
    <source>
        <dbReference type="ARBA" id="ARBA00022692"/>
    </source>
</evidence>
<feature type="chain" id="PRO_5004914516" evidence="6">
    <location>
        <begin position="24"/>
        <end position="482"/>
    </location>
</feature>
<keyword evidence="5" id="KW-0998">Cell outer membrane</keyword>
<dbReference type="PANTHER" id="PTHR30026:SF20">
    <property type="entry name" value="OUTER MEMBRANE PROTEIN TOLC"/>
    <property type="match status" value="1"/>
</dbReference>
<keyword evidence="3" id="KW-0812">Transmembrane</keyword>
<dbReference type="PANTHER" id="PTHR30026">
    <property type="entry name" value="OUTER MEMBRANE PROTEIN TOLC"/>
    <property type="match status" value="1"/>
</dbReference>
<evidence type="ECO:0000256" key="6">
    <source>
        <dbReference type="SAM" id="SignalP"/>
    </source>
</evidence>
<dbReference type="GO" id="GO:1990281">
    <property type="term" value="C:efflux pump complex"/>
    <property type="evidence" value="ECO:0007669"/>
    <property type="project" value="TreeGrafter"/>
</dbReference>
<protein>
    <submittedName>
        <fullName evidence="7">Outer membrane protein-like protein</fullName>
    </submittedName>
</protein>
<name>W8T4E1_PEPAC</name>
<dbReference type="GO" id="GO:0015288">
    <property type="term" value="F:porin activity"/>
    <property type="evidence" value="ECO:0007669"/>
    <property type="project" value="TreeGrafter"/>
</dbReference>
<proteinExistence type="predicted"/>
<dbReference type="STRING" id="1286171.EAL2_c03670"/>
<dbReference type="RefSeq" id="WP_025434708.1">
    <property type="nucleotide sequence ID" value="NZ_CP007452.1"/>
</dbReference>
<dbReference type="EMBL" id="CP007452">
    <property type="protein sequence ID" value="AHM55670.1"/>
    <property type="molecule type" value="Genomic_DNA"/>
</dbReference>
<dbReference type="AlphaFoldDB" id="W8T4E1"/>
<reference evidence="7 8" key="1">
    <citation type="journal article" date="2014" name="Genome Announc.">
        <title>Complete Genome Sequence of Amino Acid-Utilizing Eubacterium acidaminophilum al-2 (DSM 3953).</title>
        <authorList>
            <person name="Poehlein A."/>
            <person name="Andreesen J.R."/>
            <person name="Daniel R."/>
        </authorList>
    </citation>
    <scope>NUCLEOTIDE SEQUENCE [LARGE SCALE GENOMIC DNA]</scope>
    <source>
        <strain evidence="7 8">DSM 3953</strain>
    </source>
</reference>
<evidence type="ECO:0000256" key="2">
    <source>
        <dbReference type="ARBA" id="ARBA00022452"/>
    </source>
</evidence>
<dbReference type="PATRIC" id="fig|1286171.3.peg.307"/>
<dbReference type="InterPro" id="IPR051906">
    <property type="entry name" value="TolC-like"/>
</dbReference>
<keyword evidence="8" id="KW-1185">Reference proteome</keyword>
<gene>
    <name evidence="7" type="ORF">EAL2_c03670</name>
</gene>
<dbReference type="GO" id="GO:0009279">
    <property type="term" value="C:cell outer membrane"/>
    <property type="evidence" value="ECO:0007669"/>
    <property type="project" value="UniProtKB-SubCell"/>
</dbReference>
<dbReference type="GO" id="GO:0015562">
    <property type="term" value="F:efflux transmembrane transporter activity"/>
    <property type="evidence" value="ECO:0007669"/>
    <property type="project" value="InterPro"/>
</dbReference>
<organism evidence="7 8">
    <name type="scientific">Peptoclostridium acidaminophilum DSM 3953</name>
    <dbReference type="NCBI Taxonomy" id="1286171"/>
    <lineage>
        <taxon>Bacteria</taxon>
        <taxon>Bacillati</taxon>
        <taxon>Bacillota</taxon>
        <taxon>Clostridia</taxon>
        <taxon>Peptostreptococcales</taxon>
        <taxon>Peptoclostridiaceae</taxon>
        <taxon>Peptoclostridium</taxon>
    </lineage>
</organism>
<dbReference type="SUPFAM" id="SSF56954">
    <property type="entry name" value="Outer membrane efflux proteins (OEP)"/>
    <property type="match status" value="1"/>
</dbReference>
<dbReference type="HOGENOM" id="CLU_565901_0_0_9"/>
<sequence length="482" mass="52945">MNLKRKICGLMMAAIMMASNCGAGVYASGQEADGAAGKEKVLSIDVEQAIELAMQNNMDLKSLDVDVRSAALSREMAERAEKKLSDGKNRLSDASESIGALEQLAGKLPEGVKLGDIAGSNAAVAGLLEEHPEFSGLDKAGLEKNVINPARDAIESGDVKLELGIADVNESIKDKLDITASRYLSMSSSTKLLTTMAQLQESVTGSGYKIAGKSVALLTRKRYYDVLKASRIEEIKRLALERAKRQYEMARASYEEGMKAKDDMLLSRVQLNLLSAAYTKSQMDRKNAEIELKRVMNIDMATSLRLIEDFSTDPLQADLNAGLAQGLEKRIEMQKLMAQYVVDKLNFELTRGPYPENTYQYKEAKVKLEKAQAELEKGQVDTSAQIRQSYESLVCAAQMLEYTGGIVEDARESLAIAQLRYEEGYSFETSGIKSSGLSDFAGTIVEVIAAQERLADVEEKTVDIIYSYNLAKDKYLNDIGTY</sequence>
<evidence type="ECO:0000256" key="4">
    <source>
        <dbReference type="ARBA" id="ARBA00023136"/>
    </source>
</evidence>
<keyword evidence="4" id="KW-0472">Membrane</keyword>
<feature type="signal peptide" evidence="6">
    <location>
        <begin position="1"/>
        <end position="23"/>
    </location>
</feature>
<dbReference type="KEGG" id="eac:EAL2_c03670"/>
<keyword evidence="2" id="KW-1134">Transmembrane beta strand</keyword>